<dbReference type="RefSeq" id="WP_406786156.1">
    <property type="nucleotide sequence ID" value="NZ_JBJIAA010000002.1"/>
</dbReference>
<dbReference type="Pfam" id="PF01841">
    <property type="entry name" value="Transglut_core"/>
    <property type="match status" value="1"/>
</dbReference>
<dbReference type="PANTHER" id="PTHR46333">
    <property type="entry name" value="CYTOKINESIS PROTEIN 3"/>
    <property type="match status" value="1"/>
</dbReference>
<name>A0ABW8TAP3_9CLOT</name>
<feature type="signal peptide" evidence="2">
    <location>
        <begin position="1"/>
        <end position="21"/>
    </location>
</feature>
<dbReference type="Gene3D" id="3.10.620.30">
    <property type="match status" value="1"/>
</dbReference>
<dbReference type="PANTHER" id="PTHR46333:SF2">
    <property type="entry name" value="CYTOKINESIS PROTEIN 3"/>
    <property type="match status" value="1"/>
</dbReference>
<dbReference type="InterPro" id="IPR052557">
    <property type="entry name" value="CAP/Cytokinesis_protein"/>
</dbReference>
<protein>
    <submittedName>
        <fullName evidence="4">Transglutaminase domain-containing protein</fullName>
    </submittedName>
</protein>
<evidence type="ECO:0000256" key="2">
    <source>
        <dbReference type="SAM" id="SignalP"/>
    </source>
</evidence>
<dbReference type="SMART" id="SM00460">
    <property type="entry name" value="TGc"/>
    <property type="match status" value="1"/>
</dbReference>
<dbReference type="InterPro" id="IPR038765">
    <property type="entry name" value="Papain-like_cys_pep_sf"/>
</dbReference>
<sequence length="784" mass="87917">MKKLISAAVVFSIITSSLFTGCSNSNLTSKNTDSSQSYYSDTNSVSIQSIKKKYKEENKNSIMPMYNVPNNQEFDFTFKSNLENIKVQDIVSVHTDSKCLEQSKVLAFEWPKNNSNDETHVSIKPLSAVLSSQKNMTSNGAVWGNAPIYYIRINYSMNSKNAEKLDNPIIIPFTIKSDLPVPNLRKEISTDGRLKLVWDKVNGAEKYNVYHVITPTIGGDKNAPTSSAEDGYKGYPLLEATTTKTAWQDFMTDGKDGLETIGDKIVSEENSSLNGDYYVTAVAGDKESNFSIPVCTSTLNSKLPVALNDGQTFIHKFQNAAELPHSVPVKFIGGTVQNREVIYDTKNISTEDNTTLINYKIKGTALKGYTYLLSFNDSDKSLLNSFNSTNKDTSGGYVEPTDTSDNVPDPNVPTIINDKNKSDSKNSNIDTQKKNTENHITKADKEKITTSDIVKEAKISASSPLEEYLALKLINVDSSISLEAFPEAQNMNTLSDTIKKVIYQNPLILGVKSYYYDYSTLTLKIKYDDTVNVTKEKQKQILTEAKKIVSSTIKPEMSDEEKRKALYDYLDKNTRYNNAALKDAEKNNYKHVDSKFNDSFTTYGIMVKKSGVCMSYAYSYKLLCDLAKVDCMVVTGTIENCPHAWNKVKINNEWLNVDNTNNGTNSGIPYMLYESNDETASNLTYVEDKDFCLNDDFLKFAGKSNKNDYYVSNGLEVNDLSQYSTKINDFLKTNKPYIILRFSNKFDKTEVAKATVEVFKNVGTDKLSTARIKSLENYIEITTH</sequence>
<evidence type="ECO:0000256" key="1">
    <source>
        <dbReference type="SAM" id="MobiDB-lite"/>
    </source>
</evidence>
<keyword evidence="2" id="KW-0732">Signal</keyword>
<gene>
    <name evidence="4" type="ORF">ACJDT4_03575</name>
</gene>
<reference evidence="4 5" key="1">
    <citation type="submission" date="2024-11" db="EMBL/GenBank/DDBJ databases">
        <authorList>
            <person name="Heng Y.C."/>
            <person name="Lim A.C.H."/>
            <person name="Lee J.K.Y."/>
            <person name="Kittelmann S."/>
        </authorList>
    </citation>
    <scope>NUCLEOTIDE SEQUENCE [LARGE SCALE GENOMIC DNA]</scope>
    <source>
        <strain evidence="4 5">WILCCON 0114</strain>
    </source>
</reference>
<evidence type="ECO:0000259" key="3">
    <source>
        <dbReference type="SMART" id="SM00460"/>
    </source>
</evidence>
<dbReference type="EMBL" id="JBJIAA010000002">
    <property type="protein sequence ID" value="MFL0249490.1"/>
    <property type="molecule type" value="Genomic_DNA"/>
</dbReference>
<proteinExistence type="predicted"/>
<dbReference type="SUPFAM" id="SSF54001">
    <property type="entry name" value="Cysteine proteinases"/>
    <property type="match status" value="1"/>
</dbReference>
<dbReference type="PROSITE" id="PS51257">
    <property type="entry name" value="PROKAR_LIPOPROTEIN"/>
    <property type="match status" value="1"/>
</dbReference>
<organism evidence="4 5">
    <name type="scientific">Clostridium neuense</name>
    <dbReference type="NCBI Taxonomy" id="1728934"/>
    <lineage>
        <taxon>Bacteria</taxon>
        <taxon>Bacillati</taxon>
        <taxon>Bacillota</taxon>
        <taxon>Clostridia</taxon>
        <taxon>Eubacteriales</taxon>
        <taxon>Clostridiaceae</taxon>
        <taxon>Clostridium</taxon>
    </lineage>
</organism>
<evidence type="ECO:0000313" key="5">
    <source>
        <dbReference type="Proteomes" id="UP001623592"/>
    </source>
</evidence>
<accession>A0ABW8TAP3</accession>
<dbReference type="Proteomes" id="UP001623592">
    <property type="component" value="Unassembled WGS sequence"/>
</dbReference>
<feature type="chain" id="PRO_5046402645" evidence="2">
    <location>
        <begin position="22"/>
        <end position="784"/>
    </location>
</feature>
<dbReference type="InterPro" id="IPR002931">
    <property type="entry name" value="Transglutaminase-like"/>
</dbReference>
<comment type="caution">
    <text evidence="4">The sequence shown here is derived from an EMBL/GenBank/DDBJ whole genome shotgun (WGS) entry which is preliminary data.</text>
</comment>
<feature type="domain" description="Transglutaminase-like" evidence="3">
    <location>
        <begin position="605"/>
        <end position="661"/>
    </location>
</feature>
<keyword evidence="5" id="KW-1185">Reference proteome</keyword>
<evidence type="ECO:0000313" key="4">
    <source>
        <dbReference type="EMBL" id="MFL0249490.1"/>
    </source>
</evidence>
<feature type="region of interest" description="Disordered" evidence="1">
    <location>
        <begin position="389"/>
        <end position="439"/>
    </location>
</feature>